<dbReference type="InterPro" id="IPR027939">
    <property type="entry name" value="NMT1/THI5"/>
</dbReference>
<keyword evidence="1" id="KW-0732">Signal</keyword>
<gene>
    <name evidence="3" type="ORF">SAMN02744124_04219</name>
</gene>
<dbReference type="EMBL" id="FXAE01000072">
    <property type="protein sequence ID" value="SMF65580.1"/>
    <property type="molecule type" value="Genomic_DNA"/>
</dbReference>
<evidence type="ECO:0000259" key="2">
    <source>
        <dbReference type="Pfam" id="PF09084"/>
    </source>
</evidence>
<evidence type="ECO:0000313" key="4">
    <source>
        <dbReference type="Proteomes" id="UP000192939"/>
    </source>
</evidence>
<evidence type="ECO:0000256" key="1">
    <source>
        <dbReference type="SAM" id="SignalP"/>
    </source>
</evidence>
<feature type="domain" description="SsuA/THI5-like" evidence="2">
    <location>
        <begin position="69"/>
        <end position="282"/>
    </location>
</feature>
<organism evidence="3 4">
    <name type="scientific">Paenibacillus barengoltzii J12</name>
    <dbReference type="NCBI Taxonomy" id="935846"/>
    <lineage>
        <taxon>Bacteria</taxon>
        <taxon>Bacillati</taxon>
        <taxon>Bacillota</taxon>
        <taxon>Bacilli</taxon>
        <taxon>Bacillales</taxon>
        <taxon>Paenibacillaceae</taxon>
        <taxon>Paenibacillus</taxon>
    </lineage>
</organism>
<dbReference type="PANTHER" id="PTHR31528">
    <property type="entry name" value="4-AMINO-5-HYDROXYMETHYL-2-METHYLPYRIMIDINE PHOSPHATE SYNTHASE THI11-RELATED"/>
    <property type="match status" value="1"/>
</dbReference>
<dbReference type="Pfam" id="PF09084">
    <property type="entry name" value="NMT1"/>
    <property type="match status" value="1"/>
</dbReference>
<dbReference type="SUPFAM" id="SSF53850">
    <property type="entry name" value="Periplasmic binding protein-like II"/>
    <property type="match status" value="1"/>
</dbReference>
<sequence>MKVQVRTALAIFLGCLLLVLSACGGANGNRAGTAEGGNQGGQNTEAAAPNQASNAELQHVKVVLDWSPNTNHTGLYVAKDQGYFAEEGLHVDILLPGSGGAEAMVASGEVPFGVSVQENVTQSRIQGVPLVSIAAIIQHNTSGFAAPVEKNIKSPKDFEGKAYGGWGSPVEQAVIQSIMDLQGADVNKVKFVNIGDADYFTAVKRDIDFAWIFYAWTGVEAELRGEPLDMLYVKDFSEKLDYYTPVLVTNEKTIQNNPELVKAFMRAVTKGYQYAIDHPEEAAQILLKAVPELDKDLVVASQKWLSPKYKDDAPRWGEQKKEVWQNYSDWMFERKLLEKPLDVDAAFTNEFLPSE</sequence>
<dbReference type="InterPro" id="IPR015168">
    <property type="entry name" value="SsuA/THI5"/>
</dbReference>
<feature type="signal peptide" evidence="1">
    <location>
        <begin position="1"/>
        <end position="24"/>
    </location>
</feature>
<protein>
    <submittedName>
        <fullName evidence="3">ABC-type nitrate/sulfonate/bicarbonate transport system, substrate-binding protein</fullName>
    </submittedName>
</protein>
<reference evidence="3 4" key="1">
    <citation type="submission" date="2017-04" db="EMBL/GenBank/DDBJ databases">
        <authorList>
            <person name="Varghese N."/>
            <person name="Submissions S."/>
        </authorList>
    </citation>
    <scope>NUCLEOTIDE SEQUENCE [LARGE SCALE GENOMIC DNA]</scope>
    <source>
        <strain evidence="3 4">J12</strain>
    </source>
</reference>
<dbReference type="Gene3D" id="3.40.190.10">
    <property type="entry name" value="Periplasmic binding protein-like II"/>
    <property type="match status" value="2"/>
</dbReference>
<evidence type="ECO:0000313" key="3">
    <source>
        <dbReference type="EMBL" id="SMF65580.1"/>
    </source>
</evidence>
<dbReference type="RefSeq" id="WP_085279832.1">
    <property type="nucleotide sequence ID" value="NZ_FXAE01000072.1"/>
</dbReference>
<dbReference type="PROSITE" id="PS51257">
    <property type="entry name" value="PROKAR_LIPOPROTEIN"/>
    <property type="match status" value="1"/>
</dbReference>
<proteinExistence type="predicted"/>
<keyword evidence="4" id="KW-1185">Reference proteome</keyword>
<name>A0ABY1M365_9BACL</name>
<dbReference type="Proteomes" id="UP000192939">
    <property type="component" value="Unassembled WGS sequence"/>
</dbReference>
<feature type="chain" id="PRO_5046524481" evidence="1">
    <location>
        <begin position="25"/>
        <end position="355"/>
    </location>
</feature>
<comment type="caution">
    <text evidence="3">The sequence shown here is derived from an EMBL/GenBank/DDBJ whole genome shotgun (WGS) entry which is preliminary data.</text>
</comment>
<accession>A0ABY1M365</accession>
<dbReference type="PANTHER" id="PTHR31528:SF3">
    <property type="entry name" value="THIAMINE BIOSYNTHESIS PROTEIN HI_0357-RELATED"/>
    <property type="match status" value="1"/>
</dbReference>